<dbReference type="PROSITE" id="PS51186">
    <property type="entry name" value="GNAT"/>
    <property type="match status" value="1"/>
</dbReference>
<dbReference type="PANTHER" id="PTHR42791">
    <property type="entry name" value="GNAT FAMILY ACETYLTRANSFERASE"/>
    <property type="match status" value="1"/>
</dbReference>
<evidence type="ECO:0000259" key="1">
    <source>
        <dbReference type="PROSITE" id="PS51186"/>
    </source>
</evidence>
<dbReference type="GO" id="GO:0016747">
    <property type="term" value="F:acyltransferase activity, transferring groups other than amino-acyl groups"/>
    <property type="evidence" value="ECO:0007669"/>
    <property type="project" value="InterPro"/>
</dbReference>
<reference evidence="2 3" key="1">
    <citation type="journal article" date="2016" name="Mol. Biol. Evol.">
        <title>Comparative Genomics of Early-Diverging Mushroom-Forming Fungi Provides Insights into the Origins of Lignocellulose Decay Capabilities.</title>
        <authorList>
            <person name="Nagy L.G."/>
            <person name="Riley R."/>
            <person name="Tritt A."/>
            <person name="Adam C."/>
            <person name="Daum C."/>
            <person name="Floudas D."/>
            <person name="Sun H."/>
            <person name="Yadav J.S."/>
            <person name="Pangilinan J."/>
            <person name="Larsson K.H."/>
            <person name="Matsuura K."/>
            <person name="Barry K."/>
            <person name="Labutti K."/>
            <person name="Kuo R."/>
            <person name="Ohm R.A."/>
            <person name="Bhattacharya S.S."/>
            <person name="Shirouzu T."/>
            <person name="Yoshinaga Y."/>
            <person name="Martin F.M."/>
            <person name="Grigoriev I.V."/>
            <person name="Hibbett D.S."/>
        </authorList>
    </citation>
    <scope>NUCLEOTIDE SEQUENCE [LARGE SCALE GENOMIC DNA]</scope>
    <source>
        <strain evidence="2 3">HHB12029</strain>
    </source>
</reference>
<gene>
    <name evidence="2" type="ORF">EXIGLDRAFT_171002</name>
</gene>
<name>A0A165FAY5_EXIGL</name>
<dbReference type="InParanoid" id="A0A165FAY5"/>
<dbReference type="Gene3D" id="3.40.630.30">
    <property type="match status" value="1"/>
</dbReference>
<dbReference type="EMBL" id="KV426092">
    <property type="protein sequence ID" value="KZV88701.1"/>
    <property type="molecule type" value="Genomic_DNA"/>
</dbReference>
<feature type="domain" description="N-acetyltransferase" evidence="1">
    <location>
        <begin position="28"/>
        <end position="171"/>
    </location>
</feature>
<keyword evidence="3" id="KW-1185">Reference proteome</keyword>
<evidence type="ECO:0000313" key="2">
    <source>
        <dbReference type="EMBL" id="KZV88701.1"/>
    </source>
</evidence>
<proteinExistence type="predicted"/>
<accession>A0A165FAY5</accession>
<dbReference type="InterPro" id="IPR052523">
    <property type="entry name" value="Trichothecene_AcTrans"/>
</dbReference>
<dbReference type="InterPro" id="IPR016181">
    <property type="entry name" value="Acyl_CoA_acyltransferase"/>
</dbReference>
<organism evidence="2 3">
    <name type="scientific">Exidia glandulosa HHB12029</name>
    <dbReference type="NCBI Taxonomy" id="1314781"/>
    <lineage>
        <taxon>Eukaryota</taxon>
        <taxon>Fungi</taxon>
        <taxon>Dikarya</taxon>
        <taxon>Basidiomycota</taxon>
        <taxon>Agaricomycotina</taxon>
        <taxon>Agaricomycetes</taxon>
        <taxon>Auriculariales</taxon>
        <taxon>Exidiaceae</taxon>
        <taxon>Exidia</taxon>
    </lineage>
</organism>
<dbReference type="Proteomes" id="UP000077266">
    <property type="component" value="Unassembled WGS sequence"/>
</dbReference>
<dbReference type="CDD" id="cd04301">
    <property type="entry name" value="NAT_SF"/>
    <property type="match status" value="1"/>
</dbReference>
<dbReference type="OrthoDB" id="61113at2759"/>
<protein>
    <recommendedName>
        <fullName evidence="1">N-acetyltransferase domain-containing protein</fullName>
    </recommendedName>
</protein>
<dbReference type="AlphaFoldDB" id="A0A165FAY5"/>
<dbReference type="PANTHER" id="PTHR42791:SF16">
    <property type="entry name" value="N-ACETYLTRANSFERASE DOMAIN-CONTAINING PROTEIN"/>
    <property type="match status" value="1"/>
</dbReference>
<sequence>MLRTHITAAIADPGGEIYVAEDDSNGTKEIVGVATWHGPGSAFLSTEAQRVDWDPMYAELDQPSKDFWDKFLPMYAEYTTRAFGEGVKLAGYHLQALGVHPTHWQRGIGRALIKIGEEKAKAEKVCCCIETVGHTAITFYARVGYEVKKPMLYCHVDDPENANVPMYGLIKHFS</sequence>
<dbReference type="STRING" id="1314781.A0A165FAY5"/>
<dbReference type="SUPFAM" id="SSF55729">
    <property type="entry name" value="Acyl-CoA N-acyltransferases (Nat)"/>
    <property type="match status" value="1"/>
</dbReference>
<dbReference type="Pfam" id="PF13508">
    <property type="entry name" value="Acetyltransf_7"/>
    <property type="match status" value="1"/>
</dbReference>
<evidence type="ECO:0000313" key="3">
    <source>
        <dbReference type="Proteomes" id="UP000077266"/>
    </source>
</evidence>
<dbReference type="InterPro" id="IPR000182">
    <property type="entry name" value="GNAT_dom"/>
</dbReference>